<evidence type="ECO:0000256" key="10">
    <source>
        <dbReference type="ARBA" id="ARBA00023277"/>
    </source>
</evidence>
<keyword evidence="15" id="KW-1185">Reference proteome</keyword>
<dbReference type="OrthoDB" id="9800174at2"/>
<evidence type="ECO:0000256" key="3">
    <source>
        <dbReference type="ARBA" id="ARBA00004964"/>
    </source>
</evidence>
<dbReference type="InterPro" id="IPR044143">
    <property type="entry name" value="GlgB_N_E_set_prok"/>
</dbReference>
<dbReference type="EMBL" id="NFZS01000002">
    <property type="protein sequence ID" value="RAO76192.1"/>
    <property type="molecule type" value="Genomic_DNA"/>
</dbReference>
<evidence type="ECO:0000256" key="8">
    <source>
        <dbReference type="ARBA" id="ARBA00022679"/>
    </source>
</evidence>
<dbReference type="AlphaFoldDB" id="A0A328P626"/>
<dbReference type="EC" id="2.4.1.18" evidence="11"/>
<evidence type="ECO:0000256" key="1">
    <source>
        <dbReference type="ARBA" id="ARBA00000826"/>
    </source>
</evidence>
<dbReference type="GO" id="GO:0003844">
    <property type="term" value="F:1,4-alpha-glucan branching enzyme activity"/>
    <property type="evidence" value="ECO:0007669"/>
    <property type="project" value="UniProtKB-UniRule"/>
</dbReference>
<feature type="domain" description="Glycosyl hydrolase family 13 catalytic" evidence="13">
    <location>
        <begin position="257"/>
        <end position="613"/>
    </location>
</feature>
<gene>
    <name evidence="11" type="primary">glgB</name>
    <name evidence="14" type="ORF">CA260_10870</name>
</gene>
<dbReference type="Gene3D" id="3.20.20.80">
    <property type="entry name" value="Glycosidases"/>
    <property type="match status" value="1"/>
</dbReference>
<evidence type="ECO:0000256" key="9">
    <source>
        <dbReference type="ARBA" id="ARBA00023056"/>
    </source>
</evidence>
<dbReference type="UniPathway" id="UPA00164"/>
<dbReference type="Pfam" id="PF02806">
    <property type="entry name" value="Alpha-amylase_C"/>
    <property type="match status" value="1"/>
</dbReference>
<evidence type="ECO:0000256" key="7">
    <source>
        <dbReference type="ARBA" id="ARBA00022676"/>
    </source>
</evidence>
<dbReference type="InterPro" id="IPR014756">
    <property type="entry name" value="Ig_E-set"/>
</dbReference>
<dbReference type="InterPro" id="IPR013780">
    <property type="entry name" value="Glyco_hydro_b"/>
</dbReference>
<evidence type="ECO:0000313" key="14">
    <source>
        <dbReference type="EMBL" id="RAO76192.1"/>
    </source>
</evidence>
<keyword evidence="9 11" id="KW-0320">Glycogen biosynthesis</keyword>
<dbReference type="SUPFAM" id="SSF51011">
    <property type="entry name" value="Glycosyl hydrolase domain"/>
    <property type="match status" value="1"/>
</dbReference>
<comment type="caution">
    <text evidence="14">The sequence shown here is derived from an EMBL/GenBank/DDBJ whole genome shotgun (WGS) entry which is preliminary data.</text>
</comment>
<dbReference type="GO" id="GO:0004553">
    <property type="term" value="F:hydrolase activity, hydrolyzing O-glycosyl compounds"/>
    <property type="evidence" value="ECO:0007669"/>
    <property type="project" value="InterPro"/>
</dbReference>
<dbReference type="PIRSF" id="PIRSF000463">
    <property type="entry name" value="GlgB"/>
    <property type="match status" value="1"/>
</dbReference>
<dbReference type="InterPro" id="IPR013783">
    <property type="entry name" value="Ig-like_fold"/>
</dbReference>
<dbReference type="GO" id="GO:0043169">
    <property type="term" value="F:cation binding"/>
    <property type="evidence" value="ECO:0007669"/>
    <property type="project" value="InterPro"/>
</dbReference>
<reference evidence="14 15" key="1">
    <citation type="journal article" date="2018" name="Genet. Mol. Biol.">
        <title>The genome sequence of Dyella jiangningensis FCAV SCS01 from a lignocellulose-decomposing microbial consortium metagenome reveals potential for biotechnological applications.</title>
        <authorList>
            <person name="Desiderato J.G."/>
            <person name="Alvarenga D.O."/>
            <person name="Constancio M.T.L."/>
            <person name="Alves L.M.C."/>
            <person name="Varani A.M."/>
        </authorList>
    </citation>
    <scope>NUCLEOTIDE SEQUENCE [LARGE SCALE GENOMIC DNA]</scope>
    <source>
        <strain evidence="14 15">FCAV SCS01</strain>
    </source>
</reference>
<dbReference type="InterPro" id="IPR006048">
    <property type="entry name" value="A-amylase/branching_C"/>
</dbReference>
<dbReference type="FunFam" id="2.60.40.10:FF:000169">
    <property type="entry name" value="1,4-alpha-glucan branching enzyme GlgB"/>
    <property type="match status" value="1"/>
</dbReference>
<feature type="active site" description="Nucleophile" evidence="11 12">
    <location>
        <position position="414"/>
    </location>
</feature>
<dbReference type="RefSeq" id="WP_111983139.1">
    <property type="nucleotide sequence ID" value="NZ_NFZS01000002.1"/>
</dbReference>
<keyword evidence="10 11" id="KW-0119">Carbohydrate metabolism</keyword>
<dbReference type="Pfam" id="PF22019">
    <property type="entry name" value="GlgB_N"/>
    <property type="match status" value="1"/>
</dbReference>
<dbReference type="SMART" id="SM00642">
    <property type="entry name" value="Aamy"/>
    <property type="match status" value="1"/>
</dbReference>
<keyword evidence="8 11" id="KW-0808">Transferase</keyword>
<evidence type="ECO:0000313" key="15">
    <source>
        <dbReference type="Proteomes" id="UP000248926"/>
    </source>
</evidence>
<dbReference type="HAMAP" id="MF_00685">
    <property type="entry name" value="GlgB"/>
    <property type="match status" value="1"/>
</dbReference>
<dbReference type="InterPro" id="IPR054169">
    <property type="entry name" value="GlgB_N"/>
</dbReference>
<comment type="similarity">
    <text evidence="4 11">Belongs to the glycosyl hydrolase 13 family. GlgB subfamily.</text>
</comment>
<dbReference type="Gene3D" id="2.60.40.10">
    <property type="entry name" value="Immunoglobulins"/>
    <property type="match status" value="1"/>
</dbReference>
<comment type="subunit">
    <text evidence="5 11">Monomer.</text>
</comment>
<evidence type="ECO:0000256" key="5">
    <source>
        <dbReference type="ARBA" id="ARBA00011245"/>
    </source>
</evidence>
<keyword evidence="6 11" id="KW-0321">Glycogen metabolism</keyword>
<dbReference type="PANTHER" id="PTHR43651">
    <property type="entry name" value="1,4-ALPHA-GLUCAN-BRANCHING ENZYME"/>
    <property type="match status" value="1"/>
</dbReference>
<dbReference type="NCBIfam" id="TIGR01515">
    <property type="entry name" value="branching_enzym"/>
    <property type="match status" value="1"/>
</dbReference>
<dbReference type="Gene3D" id="2.60.40.1180">
    <property type="entry name" value="Golgi alpha-mannosidase II"/>
    <property type="match status" value="1"/>
</dbReference>
<name>A0A328P626_9GAMM</name>
<feature type="active site" description="Proton donor" evidence="11 12">
    <location>
        <position position="467"/>
    </location>
</feature>
<keyword evidence="7 11" id="KW-0328">Glycosyltransferase</keyword>
<dbReference type="FunFam" id="3.20.20.80:FF:000003">
    <property type="entry name" value="1,4-alpha-glucan branching enzyme GlgB"/>
    <property type="match status" value="1"/>
</dbReference>
<sequence length="736" mass="82847">MASSVEAASSRNGAEAAQLARIATGNHQDPFAWLGPHRNGDGWTVRACLPGARRVDVLDERGSLWASATQEVAGVFVARARTDPGRYTLGIEWETAEQRLIDPYAFPPLLDESTLEAFHQGKLHHSEQQLGAHPTTFDNVAGVHFAVWAPNAWRVSVVGDFNGWDGRRHVMRLRHQAGVWEIFIPGVQAGARYKYELLDRFGHLLPLKADPYALRMEHPPASASIVAAPLSVKWHDTHWRAQRAKHQRRDAPLSIYEVHAGSWRRNADGSMPDWDALARTLIPYVQELGFTHIELMPVSEHPFGGSWGYQPLGIYAPTARLGDADAFARFVDSCHVAGLGVIIDWVGAHFPDDPHGLARFDGTALYEHADPREGFHQDWHTLIYNYGRREVAQYLIGSALSWIDRFHVDGLRIDAVASMLYRDYSRGEGEWVPNHHGGRENLEAIDLLRELNRLIAERHPGVLVIAEESTAWPGVTTRLQEGGLGFSYKWNMGWMHDSLRYMRRNPIYRRYHYHDLTFGMTYAYAERFILALSHDEVVHGKGSLLQRMPGDHWQRLANLRAYFGFMWAHPGKKLLFMGGELATWSEWNHDGELDWRLCDDPMHEGVRRLVADLNRVLVNEPALHQEDDHPRGFAWIVADDAPQSVYAFARYGSEGTAPVLAVCNFTPQPRHDYRIGVPEAGRWSELCNTDSAFYGGSNVGNSGVISTLPQPSHGYAQSLVLTLPPLATLILRAEDS</sequence>
<dbReference type="PANTHER" id="PTHR43651:SF3">
    <property type="entry name" value="1,4-ALPHA-GLUCAN-BRANCHING ENZYME"/>
    <property type="match status" value="1"/>
</dbReference>
<dbReference type="SUPFAM" id="SSF81296">
    <property type="entry name" value="E set domains"/>
    <property type="match status" value="1"/>
</dbReference>
<evidence type="ECO:0000256" key="2">
    <source>
        <dbReference type="ARBA" id="ARBA00002953"/>
    </source>
</evidence>
<comment type="pathway">
    <text evidence="3 11">Glycan biosynthesis; glycogen biosynthesis.</text>
</comment>
<dbReference type="InterPro" id="IPR017853">
    <property type="entry name" value="GH"/>
</dbReference>
<evidence type="ECO:0000256" key="12">
    <source>
        <dbReference type="PIRSR" id="PIRSR000463-1"/>
    </source>
</evidence>
<dbReference type="NCBIfam" id="NF008967">
    <property type="entry name" value="PRK12313.1"/>
    <property type="match status" value="1"/>
</dbReference>
<dbReference type="InterPro" id="IPR004193">
    <property type="entry name" value="Glyco_hydro_13_N"/>
</dbReference>
<accession>A0A328P626</accession>
<dbReference type="SUPFAM" id="SSF51445">
    <property type="entry name" value="(Trans)glycosidases"/>
    <property type="match status" value="1"/>
</dbReference>
<evidence type="ECO:0000256" key="4">
    <source>
        <dbReference type="ARBA" id="ARBA00009000"/>
    </source>
</evidence>
<proteinExistence type="inferred from homology"/>
<dbReference type="GO" id="GO:0005829">
    <property type="term" value="C:cytosol"/>
    <property type="evidence" value="ECO:0007669"/>
    <property type="project" value="TreeGrafter"/>
</dbReference>
<dbReference type="GO" id="GO:0005978">
    <property type="term" value="P:glycogen biosynthetic process"/>
    <property type="evidence" value="ECO:0007669"/>
    <property type="project" value="UniProtKB-UniRule"/>
</dbReference>
<comment type="catalytic activity">
    <reaction evidence="1 11">
        <text>Transfers a segment of a (1-&gt;4)-alpha-D-glucan chain to a primary hydroxy group in a similar glucan chain.</text>
        <dbReference type="EC" id="2.4.1.18"/>
    </reaction>
</comment>
<dbReference type="FunFam" id="2.60.40.1180:FF:000002">
    <property type="entry name" value="1,4-alpha-glucan branching enzyme GlgB"/>
    <property type="match status" value="1"/>
</dbReference>
<dbReference type="NCBIfam" id="NF003811">
    <property type="entry name" value="PRK05402.1"/>
    <property type="match status" value="1"/>
</dbReference>
<comment type="function">
    <text evidence="2 11">Catalyzes the formation of the alpha-1,6-glucosidic linkages in glycogen by scission of a 1,4-alpha-linked oligosaccharide from growing alpha-1,4-glucan chains and the subsequent attachment of the oligosaccharide to the alpha-1,6 position.</text>
</comment>
<dbReference type="InterPro" id="IPR006047">
    <property type="entry name" value="GH13_cat_dom"/>
</dbReference>
<organism evidence="14 15">
    <name type="scientific">Dyella jiangningensis</name>
    <dbReference type="NCBI Taxonomy" id="1379159"/>
    <lineage>
        <taxon>Bacteria</taxon>
        <taxon>Pseudomonadati</taxon>
        <taxon>Pseudomonadota</taxon>
        <taxon>Gammaproteobacteria</taxon>
        <taxon>Lysobacterales</taxon>
        <taxon>Rhodanobacteraceae</taxon>
        <taxon>Dyella</taxon>
    </lineage>
</organism>
<dbReference type="InterPro" id="IPR037439">
    <property type="entry name" value="Branching_enzy"/>
</dbReference>
<evidence type="ECO:0000256" key="6">
    <source>
        <dbReference type="ARBA" id="ARBA00022600"/>
    </source>
</evidence>
<dbReference type="Pfam" id="PF02922">
    <property type="entry name" value="CBM_48"/>
    <property type="match status" value="1"/>
</dbReference>
<dbReference type="InterPro" id="IPR006407">
    <property type="entry name" value="GlgB"/>
</dbReference>
<dbReference type="CDD" id="cd02855">
    <property type="entry name" value="E_set_GBE_prok_N"/>
    <property type="match status" value="1"/>
</dbReference>
<protein>
    <recommendedName>
        <fullName evidence="11">1,4-alpha-glucan branching enzyme GlgB</fullName>
        <ecNumber evidence="11">2.4.1.18</ecNumber>
    </recommendedName>
    <alternativeName>
        <fullName evidence="11">1,4-alpha-D-glucan:1,4-alpha-D-glucan 6-glucosyl-transferase</fullName>
    </alternativeName>
    <alternativeName>
        <fullName evidence="11">Alpha-(1-&gt;4)-glucan branching enzyme</fullName>
    </alternativeName>
    <alternativeName>
        <fullName evidence="11">Glycogen branching enzyme</fullName>
        <shortName evidence="11">BE</shortName>
    </alternativeName>
</protein>
<evidence type="ECO:0000259" key="13">
    <source>
        <dbReference type="SMART" id="SM00642"/>
    </source>
</evidence>
<dbReference type="Proteomes" id="UP000248926">
    <property type="component" value="Unassembled WGS sequence"/>
</dbReference>
<evidence type="ECO:0000256" key="11">
    <source>
        <dbReference type="HAMAP-Rule" id="MF_00685"/>
    </source>
</evidence>
<dbReference type="CDD" id="cd11322">
    <property type="entry name" value="AmyAc_Glg_BE"/>
    <property type="match status" value="1"/>
</dbReference>